<evidence type="ECO:0000313" key="1">
    <source>
        <dbReference type="EMBL" id="KAI8558774.1"/>
    </source>
</evidence>
<organism evidence="1 2">
    <name type="scientific">Rhododendron molle</name>
    <name type="common">Chinese azalea</name>
    <name type="synonym">Azalea mollis</name>
    <dbReference type="NCBI Taxonomy" id="49168"/>
    <lineage>
        <taxon>Eukaryota</taxon>
        <taxon>Viridiplantae</taxon>
        <taxon>Streptophyta</taxon>
        <taxon>Embryophyta</taxon>
        <taxon>Tracheophyta</taxon>
        <taxon>Spermatophyta</taxon>
        <taxon>Magnoliopsida</taxon>
        <taxon>eudicotyledons</taxon>
        <taxon>Gunneridae</taxon>
        <taxon>Pentapetalae</taxon>
        <taxon>asterids</taxon>
        <taxon>Ericales</taxon>
        <taxon>Ericaceae</taxon>
        <taxon>Ericoideae</taxon>
        <taxon>Rhodoreae</taxon>
        <taxon>Rhododendron</taxon>
    </lineage>
</organism>
<dbReference type="Proteomes" id="UP001062846">
    <property type="component" value="Chromosome 4"/>
</dbReference>
<name>A0ACC0P165_RHOML</name>
<evidence type="ECO:0000313" key="2">
    <source>
        <dbReference type="Proteomes" id="UP001062846"/>
    </source>
</evidence>
<reference evidence="1" key="1">
    <citation type="submission" date="2022-02" db="EMBL/GenBank/DDBJ databases">
        <title>Plant Genome Project.</title>
        <authorList>
            <person name="Zhang R.-G."/>
        </authorList>
    </citation>
    <scope>NUCLEOTIDE SEQUENCE</scope>
    <source>
        <strain evidence="1">AT1</strain>
    </source>
</reference>
<protein>
    <submittedName>
        <fullName evidence="1">Uncharacterized protein</fullName>
    </submittedName>
</protein>
<gene>
    <name evidence="1" type="ORF">RHMOL_Rhmol04G0123300</name>
</gene>
<dbReference type="EMBL" id="CM046391">
    <property type="protein sequence ID" value="KAI8558774.1"/>
    <property type="molecule type" value="Genomic_DNA"/>
</dbReference>
<sequence>MVSEARCQLVEIDVYSYGILLLEMITRKRPTDKMFEADLNLHNFAKIALPQRVIEIVDPMLLTEEIDGNKMMKNLISLIKIELSCSTESPKDRMNINIALHELHLVKNNILKVSS</sequence>
<accession>A0ACC0P165</accession>
<proteinExistence type="predicted"/>
<keyword evidence="2" id="KW-1185">Reference proteome</keyword>
<comment type="caution">
    <text evidence="1">The sequence shown here is derived from an EMBL/GenBank/DDBJ whole genome shotgun (WGS) entry which is preliminary data.</text>
</comment>